<keyword evidence="3" id="KW-1185">Reference proteome</keyword>
<dbReference type="InterPro" id="IPR016181">
    <property type="entry name" value="Acyl_CoA_acyltransferase"/>
</dbReference>
<dbReference type="Gene3D" id="3.40.630.30">
    <property type="match status" value="1"/>
</dbReference>
<sequence length="165" mass="19420">MEVQLVKIEREERHVLENLFCYYVYDMSEYMKWNPAEDGTFGGYDVSKFDPYWIRDDHVPYFIKVDNQLAGFILIRRYPSDFTRYDVAQFFVLRKFKGQGVGKCVLAQVVRAFPGKWQIRILLENSGALSFWKSAVSNIVGEDYELSKAIDVDLVMYFIQFETTS</sequence>
<dbReference type="Pfam" id="PF00583">
    <property type="entry name" value="Acetyltransf_1"/>
    <property type="match status" value="1"/>
</dbReference>
<dbReference type="GO" id="GO:0016747">
    <property type="term" value="F:acyltransferase activity, transferring groups other than amino-acyl groups"/>
    <property type="evidence" value="ECO:0007669"/>
    <property type="project" value="InterPro"/>
</dbReference>
<reference evidence="2 3" key="1">
    <citation type="submission" date="2014-10" db="EMBL/GenBank/DDBJ databases">
        <title>The Complete Genome Sequence for the Shellfish Pathogen Vibrio coralliilyticus RE98 Isolated from a Shellfish Hatchery.</title>
        <authorList>
            <person name="Richards G.P."/>
            <person name="Bono J.L."/>
            <person name="Watson M.A."/>
            <person name="Needleman D.S."/>
        </authorList>
    </citation>
    <scope>NUCLEOTIDE SEQUENCE [LARGE SCALE GENOMIC DNA]</scope>
    <source>
        <strain evidence="2 3">RE98</strain>
    </source>
</reference>
<evidence type="ECO:0000313" key="3">
    <source>
        <dbReference type="Proteomes" id="UP000030081"/>
    </source>
</evidence>
<dbReference type="Proteomes" id="UP000030081">
    <property type="component" value="Chromosome 1"/>
</dbReference>
<proteinExistence type="predicted"/>
<dbReference type="PROSITE" id="PS51186">
    <property type="entry name" value="GNAT"/>
    <property type="match status" value="1"/>
</dbReference>
<name>A0AAN0VWB9_9VIBR</name>
<feature type="domain" description="N-acetyltransferase" evidence="1">
    <location>
        <begin position="3"/>
        <end position="159"/>
    </location>
</feature>
<dbReference type="InterPro" id="IPR000182">
    <property type="entry name" value="GNAT_dom"/>
</dbReference>
<dbReference type="AlphaFoldDB" id="A0AAN0VWB9"/>
<dbReference type="SUPFAM" id="SSF55729">
    <property type="entry name" value="Acyl-CoA N-acyltransferases (Nat)"/>
    <property type="match status" value="1"/>
</dbReference>
<organism evidence="2 3">
    <name type="scientific">Vibrio coralliilyticus</name>
    <dbReference type="NCBI Taxonomy" id="190893"/>
    <lineage>
        <taxon>Bacteria</taxon>
        <taxon>Pseudomonadati</taxon>
        <taxon>Pseudomonadota</taxon>
        <taxon>Gammaproteobacteria</taxon>
        <taxon>Vibrionales</taxon>
        <taxon>Vibrionaceae</taxon>
        <taxon>Vibrio</taxon>
    </lineage>
</organism>
<evidence type="ECO:0000259" key="1">
    <source>
        <dbReference type="PROSITE" id="PS51186"/>
    </source>
</evidence>
<dbReference type="KEGG" id="vcy:IX92_05895"/>
<dbReference type="CDD" id="cd04301">
    <property type="entry name" value="NAT_SF"/>
    <property type="match status" value="1"/>
</dbReference>
<dbReference type="EMBL" id="CP009617">
    <property type="protein sequence ID" value="AIW18603.1"/>
    <property type="molecule type" value="Genomic_DNA"/>
</dbReference>
<protein>
    <submittedName>
        <fullName evidence="2">Acetyltransferase</fullName>
    </submittedName>
</protein>
<accession>A0AAN0VWB9</accession>
<evidence type="ECO:0000313" key="2">
    <source>
        <dbReference type="EMBL" id="AIW18603.1"/>
    </source>
</evidence>
<dbReference type="RefSeq" id="WP_043007714.1">
    <property type="nucleotide sequence ID" value="NZ_CP009617.1"/>
</dbReference>
<gene>
    <name evidence="2" type="ORF">IX92_05895</name>
</gene>